<name>A0A6J5KTC1_9CAUD</name>
<reference evidence="1" key="1">
    <citation type="submission" date="2020-04" db="EMBL/GenBank/DDBJ databases">
        <authorList>
            <person name="Chiriac C."/>
            <person name="Salcher M."/>
            <person name="Ghai R."/>
            <person name="Kavagutti S V."/>
        </authorList>
    </citation>
    <scope>NUCLEOTIDE SEQUENCE</scope>
</reference>
<proteinExistence type="predicted"/>
<evidence type="ECO:0000313" key="1">
    <source>
        <dbReference type="EMBL" id="CAB4124466.1"/>
    </source>
</evidence>
<protein>
    <recommendedName>
        <fullName evidence="2">Ubiquitin-activating enzyme E1, FCCH domain containing protein</fullName>
    </recommendedName>
</protein>
<evidence type="ECO:0008006" key="2">
    <source>
        <dbReference type="Google" id="ProtNLM"/>
    </source>
</evidence>
<sequence length="971" mass="103820">MANIRTLNRSFGGGELTPEMYGRIDDAKFQSGLATCRNFIVLPHGVVNNRPGTAYVNTVKTSAKKTRLIPFSYSTTQTMVLEFGEGYIRFHTQGSSLLAGTGSSFKASSTITSTISPTAATVTMTIATPGVITWTGHTLTAGSPVYFTTTGSLPTGISSGQTYYVVSPATNTFQIAATPGGTAINTTGTQSGTHTANAPANITWTGHGLTAGQQVSFGTTGALPTGITAGQAYYVKNPQTNTFEIAQTAGGFSIVTSGTQSGTHTGYLTYQVGDMVNVGGVNYYCKVANYNNIPPNATYWYPMPSIYYEVPTNYVEADLFDIHFVQSADVLTLVHPNYPPAELRRYGATQWQLINISFVPNLSAPTGVSATATGAGSTVYNYVVATVGSNGIDMSLPSTSASCTGNILVSGNYNTITWAAAPAAKRYNVYKQFNGLYGYIGQTDGLTFKDDNITADVGQCPSEFYNPFDSTGNYPQAVSYFEQRRAFAGTINKPQNLWLTRSGTESNLSYSLPTQDSDSINFRVAAREANTIRHIIPLTNMVLLTSSAEWRVTSINTDAITPTSVSVRPQSYVGASNVQPVIINNAMIYSAARGGHVRELAYSWQASGYVTGDLSLRAPHLFDGNTIVDMCFAKAPQPVVWMISSSGKLLGITYVPEQQVGSWHRHDTDGTFESCCVVAEGNEDVLYVVVKRTVNGASVRYVERMASRLFTDPADAFFVDAGATLNTANTTAKTITVSGGTTWGTSDTLTITASAATFAYPALTDLNDAFVFKDASGNSYRITITGVTSTTVAVGRIDNVLPVALRNTPINNFSFARDSVSGLSWLEGKTVSILADGAVHPQRVVTSGTVMLDQAASKVTVGLPITADIQTLPWFAQIDAGFGQGRTKNVNRVWLRVYRSSGIFVGADSDHLTEAKQRTTEPYGSPPSYKSDELQVVITPTWNNSGQVFVRQKDPLPLTVVSMTLEVAVGA</sequence>
<organism evidence="1">
    <name type="scientific">uncultured Caudovirales phage</name>
    <dbReference type="NCBI Taxonomy" id="2100421"/>
    <lineage>
        <taxon>Viruses</taxon>
        <taxon>Duplodnaviria</taxon>
        <taxon>Heunggongvirae</taxon>
        <taxon>Uroviricota</taxon>
        <taxon>Caudoviricetes</taxon>
        <taxon>Peduoviridae</taxon>
        <taxon>Maltschvirus</taxon>
        <taxon>Maltschvirus maltsch</taxon>
    </lineage>
</organism>
<accession>A0A6J5KTC1</accession>
<gene>
    <name evidence="1" type="ORF">UFOVP65_5</name>
</gene>
<dbReference type="EMBL" id="LR796179">
    <property type="protein sequence ID" value="CAB4124466.1"/>
    <property type="molecule type" value="Genomic_DNA"/>
</dbReference>